<organism evidence="1 2">
    <name type="scientific">Myxacorys almedinensis A</name>
    <dbReference type="NCBI Taxonomy" id="2690445"/>
    <lineage>
        <taxon>Bacteria</taxon>
        <taxon>Bacillati</taxon>
        <taxon>Cyanobacteriota</taxon>
        <taxon>Cyanophyceae</taxon>
        <taxon>Leptolyngbyales</taxon>
        <taxon>Leptolyngbyaceae</taxon>
        <taxon>Myxacorys</taxon>
        <taxon>Myxacorys almedinensis</taxon>
    </lineage>
</organism>
<protein>
    <submittedName>
        <fullName evidence="1">Uncharacterized protein</fullName>
    </submittedName>
</protein>
<dbReference type="AlphaFoldDB" id="A0A8J7Z256"/>
<gene>
    <name evidence="1" type="ORF">GS601_17125</name>
</gene>
<proteinExistence type="predicted"/>
<dbReference type="EMBL" id="WVIE01000022">
    <property type="protein sequence ID" value="NDJ18987.1"/>
    <property type="molecule type" value="Genomic_DNA"/>
</dbReference>
<keyword evidence="2" id="KW-1185">Reference proteome</keyword>
<accession>A0A8J7Z256</accession>
<evidence type="ECO:0000313" key="1">
    <source>
        <dbReference type="EMBL" id="NDJ18987.1"/>
    </source>
</evidence>
<evidence type="ECO:0000313" key="2">
    <source>
        <dbReference type="Proteomes" id="UP000646053"/>
    </source>
</evidence>
<dbReference type="Proteomes" id="UP000646053">
    <property type="component" value="Unassembled WGS sequence"/>
</dbReference>
<comment type="caution">
    <text evidence="1">The sequence shown here is derived from an EMBL/GenBank/DDBJ whole genome shotgun (WGS) entry which is preliminary data.</text>
</comment>
<sequence>MMTANEELIQAIERSGTDQLRCAPDDLVQALLEILKRTLMNSLVENGFEDSL</sequence>
<reference evidence="1" key="1">
    <citation type="submission" date="2019-12" db="EMBL/GenBank/DDBJ databases">
        <title>High-Quality draft genome sequences of three cyanobacteria isolated from the limestone walls of the Old Cathedral of Coimbra.</title>
        <authorList>
            <person name="Tiago I."/>
            <person name="Soares F."/>
            <person name="Portugal A."/>
        </authorList>
    </citation>
    <scope>NUCLEOTIDE SEQUENCE</scope>
    <source>
        <strain evidence="1">A</strain>
    </source>
</reference>
<name>A0A8J7Z256_9CYAN</name>
<dbReference type="RefSeq" id="WP_162424513.1">
    <property type="nucleotide sequence ID" value="NZ_WVIE01000022.1"/>
</dbReference>